<accession>A0A7S6ZR93</accession>
<reference evidence="2 3" key="1">
    <citation type="submission" date="2020-10" db="EMBL/GenBank/DDBJ databases">
        <title>complete genome sequencing of Lysobacter sp. H21R20.</title>
        <authorList>
            <person name="Bae J.-W."/>
            <person name="Lee S.-Y."/>
        </authorList>
    </citation>
    <scope>NUCLEOTIDE SEQUENCE [LARGE SCALE GENOMIC DNA]</scope>
    <source>
        <strain evidence="2 3">H21R20</strain>
    </source>
</reference>
<dbReference type="Proteomes" id="UP000594059">
    <property type="component" value="Chromosome"/>
</dbReference>
<evidence type="ECO:0000313" key="3">
    <source>
        <dbReference type="Proteomes" id="UP000594059"/>
    </source>
</evidence>
<feature type="signal peptide" evidence="1">
    <location>
        <begin position="1"/>
        <end position="29"/>
    </location>
</feature>
<keyword evidence="3" id="KW-1185">Reference proteome</keyword>
<gene>
    <name evidence="2" type="ORF">INQ41_06670</name>
</gene>
<evidence type="ECO:0000256" key="1">
    <source>
        <dbReference type="SAM" id="SignalP"/>
    </source>
</evidence>
<dbReference type="KEGG" id="lcic:INQ41_06670"/>
<dbReference type="RefSeq" id="WP_193983036.1">
    <property type="nucleotide sequence ID" value="NZ_CP063656.1"/>
</dbReference>
<proteinExistence type="predicted"/>
<protein>
    <submittedName>
        <fullName evidence="2">Uncharacterized protein</fullName>
    </submittedName>
</protein>
<evidence type="ECO:0000313" key="2">
    <source>
        <dbReference type="EMBL" id="QOW18424.1"/>
    </source>
</evidence>
<dbReference type="EMBL" id="CP063656">
    <property type="protein sequence ID" value="QOW18424.1"/>
    <property type="molecule type" value="Genomic_DNA"/>
</dbReference>
<dbReference type="AlphaFoldDB" id="A0A7S6ZR93"/>
<sequence length="181" mass="18401">MRAYPMHAHPLLALTMVAALAAPAGVATADPPPASLPALGPEWKALPVSRLETMRGGFQLPSGLQLSFGIERVVLVNGTQVASSRVVIPDLSRITAEQARDLARVREGMVVQIGDGNTFASSGGAGLVSQGAALVIQNASSGQDISALTTIDVGIGSLGAMRSAMANEALQTALQRAPGAP</sequence>
<feature type="chain" id="PRO_5032840007" evidence="1">
    <location>
        <begin position="30"/>
        <end position="181"/>
    </location>
</feature>
<organism evidence="2 3">
    <name type="scientific">Novilysobacter ciconiae</name>
    <dbReference type="NCBI Taxonomy" id="2781022"/>
    <lineage>
        <taxon>Bacteria</taxon>
        <taxon>Pseudomonadati</taxon>
        <taxon>Pseudomonadota</taxon>
        <taxon>Gammaproteobacteria</taxon>
        <taxon>Lysobacterales</taxon>
        <taxon>Lysobacteraceae</taxon>
        <taxon>Novilysobacter</taxon>
    </lineage>
</organism>
<keyword evidence="1" id="KW-0732">Signal</keyword>
<name>A0A7S6ZR93_9GAMM</name>